<dbReference type="InterPro" id="IPR036986">
    <property type="entry name" value="S4_RNA-bd_sf"/>
</dbReference>
<dbReference type="Gene3D" id="3.10.290.10">
    <property type="entry name" value="RNA-binding S4 domain"/>
    <property type="match status" value="1"/>
</dbReference>
<evidence type="ECO:0000313" key="9">
    <source>
        <dbReference type="Proteomes" id="UP000009047"/>
    </source>
</evidence>
<dbReference type="EMBL" id="CP002085">
    <property type="protein sequence ID" value="ADK84104.1"/>
    <property type="molecule type" value="Genomic_DNA"/>
</dbReference>
<organism evidence="8 9">
    <name type="scientific">Desulfarculus baarsii (strain ATCC 33931 / DSM 2075 / LMG 7858 / VKM B-1802 / 2st14)</name>
    <dbReference type="NCBI Taxonomy" id="644282"/>
    <lineage>
        <taxon>Bacteria</taxon>
        <taxon>Pseudomonadati</taxon>
        <taxon>Thermodesulfobacteriota</taxon>
        <taxon>Desulfarculia</taxon>
        <taxon>Desulfarculales</taxon>
        <taxon>Desulfarculaceae</taxon>
        <taxon>Desulfarculus</taxon>
    </lineage>
</organism>
<dbReference type="PANTHER" id="PTHR21600:SF44">
    <property type="entry name" value="RIBOSOMAL LARGE SUBUNIT PSEUDOURIDINE SYNTHASE D"/>
    <property type="match status" value="1"/>
</dbReference>
<gene>
    <name evidence="8" type="ordered locus">Deba_0732</name>
</gene>
<dbReference type="STRING" id="644282.Deba_0732"/>
<accession>E1QEW8</accession>
<comment type="similarity">
    <text evidence="1 5">Belongs to the pseudouridine synthase RluA family.</text>
</comment>
<dbReference type="NCBIfam" id="TIGR00005">
    <property type="entry name" value="rluA_subfam"/>
    <property type="match status" value="1"/>
</dbReference>
<dbReference type="CDD" id="cd02869">
    <property type="entry name" value="PseudoU_synth_RluA_like"/>
    <property type="match status" value="1"/>
</dbReference>
<comment type="function">
    <text evidence="5">Responsible for synthesis of pseudouridine from uracil.</text>
</comment>
<dbReference type="PROSITE" id="PS01129">
    <property type="entry name" value="PSI_RLU"/>
    <property type="match status" value="1"/>
</dbReference>
<dbReference type="CDD" id="cd00165">
    <property type="entry name" value="S4"/>
    <property type="match status" value="1"/>
</dbReference>
<dbReference type="eggNOG" id="COG0564">
    <property type="taxonomic scope" value="Bacteria"/>
</dbReference>
<dbReference type="InterPro" id="IPR006224">
    <property type="entry name" value="PsdUridine_synth_RluA-like_CS"/>
</dbReference>
<evidence type="ECO:0000256" key="5">
    <source>
        <dbReference type="RuleBase" id="RU362028"/>
    </source>
</evidence>
<reference evidence="8 9" key="1">
    <citation type="journal article" date="2010" name="Stand. Genomic Sci.">
        <title>Complete genome sequence of Desulfarculus baarsii type strain (2st14).</title>
        <authorList>
            <person name="Sun H."/>
            <person name="Spring S."/>
            <person name="Lapidus A."/>
            <person name="Davenport K."/>
            <person name="Del Rio T.G."/>
            <person name="Tice H."/>
            <person name="Nolan M."/>
            <person name="Copeland A."/>
            <person name="Cheng J.F."/>
            <person name="Lucas S."/>
            <person name="Tapia R."/>
            <person name="Goodwin L."/>
            <person name="Pitluck S."/>
            <person name="Ivanova N."/>
            <person name="Pagani I."/>
            <person name="Mavromatis K."/>
            <person name="Ovchinnikova G."/>
            <person name="Pati A."/>
            <person name="Chen A."/>
            <person name="Palaniappan K."/>
            <person name="Hauser L."/>
            <person name="Chang Y.J."/>
            <person name="Jeffries C.D."/>
            <person name="Detter J.C."/>
            <person name="Han C."/>
            <person name="Rohde M."/>
            <person name="Brambilla E."/>
            <person name="Goker M."/>
            <person name="Woyke T."/>
            <person name="Bristow J."/>
            <person name="Eisen J.A."/>
            <person name="Markowitz V."/>
            <person name="Hugenholtz P."/>
            <person name="Kyrpides N.C."/>
            <person name="Klenk H.P."/>
            <person name="Land M."/>
        </authorList>
    </citation>
    <scope>NUCLEOTIDE SEQUENCE [LARGE SCALE GENOMIC DNA]</scope>
    <source>
        <strain evidence="9">ATCC 33931 / DSM 2075 / LMG 7858 / VKM B-1802 / 2st14</strain>
    </source>
</reference>
<protein>
    <recommendedName>
        <fullName evidence="5">Pseudouridine synthase</fullName>
        <ecNumber evidence="5">5.4.99.-</ecNumber>
    </recommendedName>
</protein>
<dbReference type="AlphaFoldDB" id="E1QEW8"/>
<dbReference type="KEGG" id="dbr:Deba_0732"/>
<sequence length="317" mass="34212">MRQLFFSSPPEAAAQRLDVALLGLLGDDFSRAQVQRLLRDGLVLVDGQAAKAAQKLRPGQAIAVRLPDPEPSELIPMAMDLAILHEDEDLIIINKPPGLVVHPSPGHAEGTLVHGLLHHCGGLAEVGGKLRPGIVHRLDKDTSGALVAAKNDRAHRGLVARFAAGRVQKEYLALVHGRPAKRGRVDSGIGRHPGDRKRMSSQGSRTKPALSQWRVCRSFGEASLLRVNIHTGRTHQIRVHLSEAGHPVLGDQTYGARRRDAALPDPVAAALRQAGRQMLHAVVLSFEHPISAQIIHVTAPLPADYRAVLRACEAASR</sequence>
<dbReference type="InterPro" id="IPR020103">
    <property type="entry name" value="PsdUridine_synth_cat_dom_sf"/>
</dbReference>
<evidence type="ECO:0000313" key="8">
    <source>
        <dbReference type="EMBL" id="ADK84104.1"/>
    </source>
</evidence>
<name>E1QEW8_DESB2</name>
<proteinExistence type="inferred from homology"/>
<dbReference type="GO" id="GO:0000455">
    <property type="term" value="P:enzyme-directed rRNA pseudouridine synthesis"/>
    <property type="evidence" value="ECO:0007669"/>
    <property type="project" value="TreeGrafter"/>
</dbReference>
<dbReference type="InterPro" id="IPR006145">
    <property type="entry name" value="PsdUridine_synth_RsuA/RluA"/>
</dbReference>
<evidence type="ECO:0000256" key="1">
    <source>
        <dbReference type="ARBA" id="ARBA00010876"/>
    </source>
</evidence>
<dbReference type="PROSITE" id="PS50889">
    <property type="entry name" value="S4"/>
    <property type="match status" value="1"/>
</dbReference>
<keyword evidence="9" id="KW-1185">Reference proteome</keyword>
<keyword evidence="2 5" id="KW-0413">Isomerase</keyword>
<dbReference type="GO" id="GO:0003723">
    <property type="term" value="F:RNA binding"/>
    <property type="evidence" value="ECO:0007669"/>
    <property type="project" value="UniProtKB-KW"/>
</dbReference>
<dbReference type="PANTHER" id="PTHR21600">
    <property type="entry name" value="MITOCHONDRIAL RNA PSEUDOURIDINE SYNTHASE"/>
    <property type="match status" value="1"/>
</dbReference>
<dbReference type="RefSeq" id="WP_013257559.1">
    <property type="nucleotide sequence ID" value="NC_014365.1"/>
</dbReference>
<feature type="domain" description="RNA-binding S4" evidence="7">
    <location>
        <begin position="15"/>
        <end position="76"/>
    </location>
</feature>
<dbReference type="OrthoDB" id="128480at2"/>
<dbReference type="Gene3D" id="3.30.2350.10">
    <property type="entry name" value="Pseudouridine synthase"/>
    <property type="match status" value="1"/>
</dbReference>
<dbReference type="InterPro" id="IPR050188">
    <property type="entry name" value="RluA_PseudoU_synthase"/>
</dbReference>
<dbReference type="HOGENOM" id="CLU_016902_4_4_7"/>
<dbReference type="SUPFAM" id="SSF55120">
    <property type="entry name" value="Pseudouridine synthase"/>
    <property type="match status" value="1"/>
</dbReference>
<dbReference type="SUPFAM" id="SSF55174">
    <property type="entry name" value="Alpha-L RNA-binding motif"/>
    <property type="match status" value="1"/>
</dbReference>
<evidence type="ECO:0000256" key="4">
    <source>
        <dbReference type="PROSITE-ProRule" id="PRU00182"/>
    </source>
</evidence>
<dbReference type="SMART" id="SM00363">
    <property type="entry name" value="S4"/>
    <property type="match status" value="1"/>
</dbReference>
<evidence type="ECO:0000256" key="3">
    <source>
        <dbReference type="PIRSR" id="PIRSR606225-1"/>
    </source>
</evidence>
<dbReference type="InterPro" id="IPR006225">
    <property type="entry name" value="PsdUridine_synth_RluC/D"/>
</dbReference>
<dbReference type="GO" id="GO:0120159">
    <property type="term" value="F:rRNA pseudouridine synthase activity"/>
    <property type="evidence" value="ECO:0007669"/>
    <property type="project" value="UniProtKB-ARBA"/>
</dbReference>
<keyword evidence="4" id="KW-0694">RNA-binding</keyword>
<dbReference type="Proteomes" id="UP000009047">
    <property type="component" value="Chromosome"/>
</dbReference>
<comment type="catalytic activity">
    <reaction evidence="5">
        <text>a uridine in RNA = a pseudouridine in RNA</text>
        <dbReference type="Rhea" id="RHEA:48348"/>
        <dbReference type="Rhea" id="RHEA-COMP:12068"/>
        <dbReference type="Rhea" id="RHEA-COMP:12069"/>
        <dbReference type="ChEBI" id="CHEBI:65314"/>
        <dbReference type="ChEBI" id="CHEBI:65315"/>
    </reaction>
</comment>
<feature type="active site" evidence="3">
    <location>
        <position position="139"/>
    </location>
</feature>
<dbReference type="InterPro" id="IPR002942">
    <property type="entry name" value="S4_RNA-bd"/>
</dbReference>
<evidence type="ECO:0000256" key="6">
    <source>
        <dbReference type="SAM" id="MobiDB-lite"/>
    </source>
</evidence>
<dbReference type="EC" id="5.4.99.-" evidence="5"/>
<dbReference type="Pfam" id="PF00849">
    <property type="entry name" value="PseudoU_synth_2"/>
    <property type="match status" value="1"/>
</dbReference>
<evidence type="ECO:0000259" key="7">
    <source>
        <dbReference type="SMART" id="SM00363"/>
    </source>
</evidence>
<evidence type="ECO:0000256" key="2">
    <source>
        <dbReference type="ARBA" id="ARBA00023235"/>
    </source>
</evidence>
<feature type="region of interest" description="Disordered" evidence="6">
    <location>
        <begin position="182"/>
        <end position="207"/>
    </location>
</feature>
<dbReference type="Pfam" id="PF01479">
    <property type="entry name" value="S4"/>
    <property type="match status" value="1"/>
</dbReference>